<proteinExistence type="predicted"/>
<accession>A0ACC4CI88</accession>
<reference evidence="1 2" key="1">
    <citation type="journal article" date="2024" name="Plant Biotechnol. J.">
        <title>Genome and CRISPR/Cas9 system of a widespread forest tree (Populus alba) in the world.</title>
        <authorList>
            <person name="Liu Y.J."/>
            <person name="Jiang P.F."/>
            <person name="Han X.M."/>
            <person name="Li X.Y."/>
            <person name="Wang H.M."/>
            <person name="Wang Y.J."/>
            <person name="Wang X.X."/>
            <person name="Zeng Q.Y."/>
        </authorList>
    </citation>
    <scope>NUCLEOTIDE SEQUENCE [LARGE SCALE GENOMIC DNA]</scope>
    <source>
        <strain evidence="2">cv. PAL-ZL1</strain>
    </source>
</reference>
<organism evidence="1 2">
    <name type="scientific">Populus alba</name>
    <name type="common">White poplar</name>
    <dbReference type="NCBI Taxonomy" id="43335"/>
    <lineage>
        <taxon>Eukaryota</taxon>
        <taxon>Viridiplantae</taxon>
        <taxon>Streptophyta</taxon>
        <taxon>Embryophyta</taxon>
        <taxon>Tracheophyta</taxon>
        <taxon>Spermatophyta</taxon>
        <taxon>Magnoliopsida</taxon>
        <taxon>eudicotyledons</taxon>
        <taxon>Gunneridae</taxon>
        <taxon>Pentapetalae</taxon>
        <taxon>rosids</taxon>
        <taxon>fabids</taxon>
        <taxon>Malpighiales</taxon>
        <taxon>Salicaceae</taxon>
        <taxon>Saliceae</taxon>
        <taxon>Populus</taxon>
    </lineage>
</organism>
<evidence type="ECO:0000313" key="1">
    <source>
        <dbReference type="EMBL" id="KAL3597679.1"/>
    </source>
</evidence>
<name>A0ACC4CI88_POPAL</name>
<dbReference type="Proteomes" id="UP000309997">
    <property type="component" value="Unassembled WGS sequence"/>
</dbReference>
<evidence type="ECO:0000313" key="2">
    <source>
        <dbReference type="Proteomes" id="UP000309997"/>
    </source>
</evidence>
<keyword evidence="2" id="KW-1185">Reference proteome</keyword>
<feature type="non-terminal residue" evidence="1">
    <location>
        <position position="1"/>
    </location>
</feature>
<dbReference type="EMBL" id="RCHU02000004">
    <property type="protein sequence ID" value="KAL3597679.1"/>
    <property type="molecule type" value="Genomic_DNA"/>
</dbReference>
<sequence>SCSMCGKVLSMLTWHKKLNIRNPRSKRTKRRRNNVQVADDECSVNVVDGLLDTAKRPSVKVNKDSLGSPQDFFSNLQGVGIKAKKQRGLGFVHASGAESTLTSVEERWLPVTCCSVMFSDQFSKEEEFENRKNGRQGGISESEVTVGRLPEKADMVIPVATVSALHARIQKKEGTLVVTYLDSTNGTFIDEKRLRPGLLELLSVYRLEVVSHLVHNGSMSEFLKLYYHLLMSAFFYCIGYSSGHVSCLEACHCRSSQQTRRVSRQVETDDRSNESNETSS</sequence>
<comment type="caution">
    <text evidence="1">The sequence shown here is derived from an EMBL/GenBank/DDBJ whole genome shotgun (WGS) entry which is preliminary data.</text>
</comment>
<gene>
    <name evidence="1" type="ORF">D5086_009316</name>
</gene>
<protein>
    <submittedName>
        <fullName evidence="1">Uncharacterized protein</fullName>
    </submittedName>
</protein>